<dbReference type="OrthoDB" id="445052at2759"/>
<reference evidence="6" key="1">
    <citation type="submission" date="2013-12" db="EMBL/GenBank/DDBJ databases">
        <title>The Genome Sequence of Aphanomyces astaci APO3.</title>
        <authorList>
            <consortium name="The Broad Institute Genomics Platform"/>
            <person name="Russ C."/>
            <person name="Tyler B."/>
            <person name="van West P."/>
            <person name="Dieguez-Uribeondo J."/>
            <person name="Young S.K."/>
            <person name="Zeng Q."/>
            <person name="Gargeya S."/>
            <person name="Fitzgerald M."/>
            <person name="Abouelleil A."/>
            <person name="Alvarado L."/>
            <person name="Chapman S.B."/>
            <person name="Gainer-Dewar J."/>
            <person name="Goldberg J."/>
            <person name="Griggs A."/>
            <person name="Gujja S."/>
            <person name="Hansen M."/>
            <person name="Howarth C."/>
            <person name="Imamovic A."/>
            <person name="Ireland A."/>
            <person name="Larimer J."/>
            <person name="McCowan C."/>
            <person name="Murphy C."/>
            <person name="Pearson M."/>
            <person name="Poon T.W."/>
            <person name="Priest M."/>
            <person name="Roberts A."/>
            <person name="Saif S."/>
            <person name="Shea T."/>
            <person name="Sykes S."/>
            <person name="Wortman J."/>
            <person name="Nusbaum C."/>
            <person name="Birren B."/>
        </authorList>
    </citation>
    <scope>NUCLEOTIDE SEQUENCE [LARGE SCALE GENOMIC DNA]</scope>
    <source>
        <strain evidence="6">APO3</strain>
    </source>
</reference>
<dbReference type="InterPro" id="IPR036322">
    <property type="entry name" value="WD40_repeat_dom_sf"/>
</dbReference>
<dbReference type="VEuPathDB" id="FungiDB:H257_17304"/>
<evidence type="ECO:0000256" key="5">
    <source>
        <dbReference type="PROSITE-ProRule" id="PRU00221"/>
    </source>
</evidence>
<sequence>MLRFQDCHAGSCTFRSKASVKKATSNASTDAVQVEFESASTQTAVAVDNGSQTEYISRDCSTTHPPDEVSSAVQAFLNSAGNRMLREMKHSNQSSAFLDFEPEQDADDKHVSKVFTLTFDFFTHFKQPIDAKKPSARLKLECTGVSWNATGSVLAVAYGRFDHSGWCNYRSVLCLWNLFSADFNANKPTLVLETSSGLMCVAHHPTNPAMVAAGSFNGELMVWNTSLEEPLVATSGIGDYFHREPITKLAWVYDTPSREYHIASVSGDGKVLLWQLKDKLSYPVEGFLLNASKCSSKTQSASVVVRGGIALAFRPNDRTNRSFIAGSEGGAVTRCFSSQTKGASFKGELKWSTNAQRLVGASPQSADVRRHVEAHAKDKKLREIRVASVFDAKPDVGALYRSALDFAFEPHGGPVYDIQYSPFHPSLFLTASSDGTVRLYNYLQKAPVVAFEVGTHYLYSVAWSKTRPLVFSVASEDGNIYVFDLKENQLHPVVTLAVDSKQHRAAVYTLDFNPRQRNFLACGDSHGLAHVWKLNWQLSNVHPTELGLLNDLADRRAL</sequence>
<organism evidence="6">
    <name type="scientific">Aphanomyces astaci</name>
    <name type="common">Crayfish plague agent</name>
    <dbReference type="NCBI Taxonomy" id="112090"/>
    <lineage>
        <taxon>Eukaryota</taxon>
        <taxon>Sar</taxon>
        <taxon>Stramenopiles</taxon>
        <taxon>Oomycota</taxon>
        <taxon>Saprolegniomycetes</taxon>
        <taxon>Saprolegniales</taxon>
        <taxon>Verrucalvaceae</taxon>
        <taxon>Aphanomyces</taxon>
    </lineage>
</organism>
<dbReference type="InterPro" id="IPR050687">
    <property type="entry name" value="Dynein_IC"/>
</dbReference>
<evidence type="ECO:0000313" key="6">
    <source>
        <dbReference type="EMBL" id="ETV66152.1"/>
    </source>
</evidence>
<dbReference type="EMBL" id="KI913216">
    <property type="protein sequence ID" value="ETV66152.1"/>
    <property type="molecule type" value="Genomic_DNA"/>
</dbReference>
<dbReference type="PANTHER" id="PTHR12442:SF26">
    <property type="entry name" value="CYTOPLASMIC DYNEIN 2 INTERMEDIATE CHAIN 2"/>
    <property type="match status" value="1"/>
</dbReference>
<dbReference type="GO" id="GO:0097014">
    <property type="term" value="C:ciliary plasm"/>
    <property type="evidence" value="ECO:0007669"/>
    <property type="project" value="TreeGrafter"/>
</dbReference>
<gene>
    <name evidence="6" type="ORF">H257_17304</name>
</gene>
<keyword evidence="4" id="KW-0677">Repeat</keyword>
<dbReference type="GO" id="GO:0042073">
    <property type="term" value="P:intraciliary transport"/>
    <property type="evidence" value="ECO:0007669"/>
    <property type="project" value="TreeGrafter"/>
</dbReference>
<evidence type="ECO:0008006" key="7">
    <source>
        <dbReference type="Google" id="ProtNLM"/>
    </source>
</evidence>
<dbReference type="AlphaFoldDB" id="W4FF73"/>
<dbReference type="GO" id="GO:0045503">
    <property type="term" value="F:dynein light chain binding"/>
    <property type="evidence" value="ECO:0007669"/>
    <property type="project" value="TreeGrafter"/>
</dbReference>
<evidence type="ECO:0000256" key="4">
    <source>
        <dbReference type="ARBA" id="ARBA00022737"/>
    </source>
</evidence>
<feature type="repeat" description="WD" evidence="5">
    <location>
        <begin position="408"/>
        <end position="441"/>
    </location>
</feature>
<dbReference type="PROSITE" id="PS50082">
    <property type="entry name" value="WD_REPEATS_2"/>
    <property type="match status" value="1"/>
</dbReference>
<evidence type="ECO:0000256" key="1">
    <source>
        <dbReference type="ARBA" id="ARBA00004496"/>
    </source>
</evidence>
<dbReference type="PANTHER" id="PTHR12442">
    <property type="entry name" value="DYNEIN INTERMEDIATE CHAIN"/>
    <property type="match status" value="1"/>
</dbReference>
<keyword evidence="2" id="KW-0963">Cytoplasm</keyword>
<evidence type="ECO:0000256" key="3">
    <source>
        <dbReference type="ARBA" id="ARBA00022574"/>
    </source>
</evidence>
<dbReference type="GeneID" id="20819300"/>
<dbReference type="SMART" id="SM00320">
    <property type="entry name" value="WD40"/>
    <property type="match status" value="5"/>
</dbReference>
<dbReference type="GO" id="GO:0045504">
    <property type="term" value="F:dynein heavy chain binding"/>
    <property type="evidence" value="ECO:0007669"/>
    <property type="project" value="TreeGrafter"/>
</dbReference>
<protein>
    <recommendedName>
        <fullName evidence="7">Anaphase-promoting complex subunit 4 WD40 domain-containing protein</fullName>
    </recommendedName>
</protein>
<dbReference type="InterPro" id="IPR015943">
    <property type="entry name" value="WD40/YVTN_repeat-like_dom_sf"/>
</dbReference>
<evidence type="ECO:0000256" key="2">
    <source>
        <dbReference type="ARBA" id="ARBA00022490"/>
    </source>
</evidence>
<accession>W4FF73</accession>
<comment type="subcellular location">
    <subcellularLocation>
        <location evidence="1">Cytoplasm</location>
    </subcellularLocation>
</comment>
<dbReference type="RefSeq" id="XP_009844341.1">
    <property type="nucleotide sequence ID" value="XM_009846039.1"/>
</dbReference>
<name>W4FF73_APHAT</name>
<dbReference type="Gene3D" id="2.130.10.10">
    <property type="entry name" value="YVTN repeat-like/Quinoprotein amine dehydrogenase"/>
    <property type="match status" value="2"/>
</dbReference>
<keyword evidence="3 5" id="KW-0853">WD repeat</keyword>
<dbReference type="SUPFAM" id="SSF50978">
    <property type="entry name" value="WD40 repeat-like"/>
    <property type="match status" value="1"/>
</dbReference>
<proteinExistence type="predicted"/>
<dbReference type="Pfam" id="PF00400">
    <property type="entry name" value="WD40"/>
    <property type="match status" value="3"/>
</dbReference>
<dbReference type="STRING" id="112090.W4FF73"/>
<dbReference type="InterPro" id="IPR001680">
    <property type="entry name" value="WD40_rpt"/>
</dbReference>
<dbReference type="GO" id="GO:0005868">
    <property type="term" value="C:cytoplasmic dynein complex"/>
    <property type="evidence" value="ECO:0007669"/>
    <property type="project" value="TreeGrafter"/>
</dbReference>